<dbReference type="InterPro" id="IPR019425">
    <property type="entry name" value="7TM_GPCR_serpentine_rcpt_Srt"/>
</dbReference>
<feature type="transmembrane region" description="Helical" evidence="1">
    <location>
        <begin position="148"/>
        <end position="171"/>
    </location>
</feature>
<protein>
    <submittedName>
        <fullName evidence="2">Serpentine type 7TM GPCR chemoreceptor srt domain-containing protein</fullName>
    </submittedName>
</protein>
<evidence type="ECO:0000313" key="3">
    <source>
        <dbReference type="Proteomes" id="UP001201812"/>
    </source>
</evidence>
<comment type="caution">
    <text evidence="2">The sequence shown here is derived from an EMBL/GenBank/DDBJ whole genome shotgun (WGS) entry which is preliminary data.</text>
</comment>
<keyword evidence="1" id="KW-1133">Transmembrane helix</keyword>
<dbReference type="PANTHER" id="PTHR23021:SF82">
    <property type="entry name" value="G PROTEIN-COUPLED RECEPTOR"/>
    <property type="match status" value="1"/>
</dbReference>
<dbReference type="PANTHER" id="PTHR23021">
    <property type="entry name" value="SERPENTINE RECEPTOR, CLASS T"/>
    <property type="match status" value="1"/>
</dbReference>
<feature type="transmembrane region" description="Helical" evidence="1">
    <location>
        <begin position="224"/>
        <end position="245"/>
    </location>
</feature>
<evidence type="ECO:0000313" key="2">
    <source>
        <dbReference type="EMBL" id="KAI1718314.1"/>
    </source>
</evidence>
<name>A0AAD4NB01_9BILA</name>
<evidence type="ECO:0000256" key="1">
    <source>
        <dbReference type="SAM" id="Phobius"/>
    </source>
</evidence>
<accession>A0AAD4NB01</accession>
<dbReference type="Proteomes" id="UP001201812">
    <property type="component" value="Unassembled WGS sequence"/>
</dbReference>
<gene>
    <name evidence="2" type="ORF">DdX_06736</name>
</gene>
<feature type="transmembrane region" description="Helical" evidence="1">
    <location>
        <begin position="315"/>
        <end position="335"/>
    </location>
</feature>
<reference evidence="2" key="1">
    <citation type="submission" date="2022-01" db="EMBL/GenBank/DDBJ databases">
        <title>Genome Sequence Resource for Two Populations of Ditylenchus destructor, the Migratory Endoparasitic Phytonematode.</title>
        <authorList>
            <person name="Zhang H."/>
            <person name="Lin R."/>
            <person name="Xie B."/>
        </authorList>
    </citation>
    <scope>NUCLEOTIDE SEQUENCE</scope>
    <source>
        <strain evidence="2">BazhouSP</strain>
    </source>
</reference>
<organism evidence="2 3">
    <name type="scientific">Ditylenchus destructor</name>
    <dbReference type="NCBI Taxonomy" id="166010"/>
    <lineage>
        <taxon>Eukaryota</taxon>
        <taxon>Metazoa</taxon>
        <taxon>Ecdysozoa</taxon>
        <taxon>Nematoda</taxon>
        <taxon>Chromadorea</taxon>
        <taxon>Rhabditida</taxon>
        <taxon>Tylenchina</taxon>
        <taxon>Tylenchomorpha</taxon>
        <taxon>Sphaerularioidea</taxon>
        <taxon>Anguinidae</taxon>
        <taxon>Anguininae</taxon>
        <taxon>Ditylenchus</taxon>
    </lineage>
</organism>
<keyword evidence="1" id="KW-0472">Membrane</keyword>
<dbReference type="EMBL" id="JAKKPZ010000008">
    <property type="protein sequence ID" value="KAI1718314.1"/>
    <property type="molecule type" value="Genomic_DNA"/>
</dbReference>
<keyword evidence="1" id="KW-0812">Transmembrane</keyword>
<proteinExistence type="predicted"/>
<dbReference type="SUPFAM" id="SSF81321">
    <property type="entry name" value="Family A G protein-coupled receptor-like"/>
    <property type="match status" value="1"/>
</dbReference>
<sequence>MQVPPHQVRKKDNIRPIKADVCCFLPISRLSQKVKKAHRKRTGTITRNFAIDSLQITRLKDQEQKLFGFFANTNELTITVIVVVKKMSKQQSTFILIFSQGLADMGLLLQVIWFSVELITYARVQVPWYLDNAIYKDKEMVRLSSYKFIIILGLLDSSQLVIHAMSGVFTIAQSTFDPQLNKVLGALLDGCFVSYSNFTFILALNRFTLIISPSIADILFNKKIITVWYFLGGIVLFLVTVLLLTDKAASTFNIKMWCWQYDYDLQLTAWYGNAQMALTLGCFAIAGAFYFIIFVTIIFKVLIDGTRMSYFIMELLWMGNCAVNPFMAICLNQSIRNRIGFQRREKTTHVDPATTTNSRLFTKNANSRSLLLS</sequence>
<keyword evidence="3" id="KW-1185">Reference proteome</keyword>
<feature type="transmembrane region" description="Helical" evidence="1">
    <location>
        <begin position="183"/>
        <end position="204"/>
    </location>
</feature>
<dbReference type="AlphaFoldDB" id="A0AAD4NB01"/>
<dbReference type="Pfam" id="PF10321">
    <property type="entry name" value="7TM_GPCR_Srt"/>
    <property type="match status" value="1"/>
</dbReference>
<feature type="transmembrane region" description="Helical" evidence="1">
    <location>
        <begin position="94"/>
        <end position="116"/>
    </location>
</feature>
<feature type="transmembrane region" description="Helical" evidence="1">
    <location>
        <begin position="277"/>
        <end position="303"/>
    </location>
</feature>